<evidence type="ECO:0000256" key="1">
    <source>
        <dbReference type="SAM" id="MobiDB-lite"/>
    </source>
</evidence>
<dbReference type="EMBL" id="CP036265">
    <property type="protein sequence ID" value="QDT18139.1"/>
    <property type="molecule type" value="Genomic_DNA"/>
</dbReference>
<organism evidence="2 3">
    <name type="scientific">Alienimonas californiensis</name>
    <dbReference type="NCBI Taxonomy" id="2527989"/>
    <lineage>
        <taxon>Bacteria</taxon>
        <taxon>Pseudomonadati</taxon>
        <taxon>Planctomycetota</taxon>
        <taxon>Planctomycetia</taxon>
        <taxon>Planctomycetales</taxon>
        <taxon>Planctomycetaceae</taxon>
        <taxon>Alienimonas</taxon>
    </lineage>
</organism>
<sequence>MPRPAVTAFAFRLFDRPLHPELFPATATERIVRPGYTATLSLGEDGHRIEVCTGGRTLTELLAPKDYVLPAGGRRVGRGVRGAGLEDVTFDDDRGPAVRYQAGHQAETPAADVFEHITAELRADAAATAARGDGEERSPIARSDEPGRTARPGALACRFASGGRLTGDSIGLIRAEVAADSLLIHAIHTFADARIVVRTQSLWEWL</sequence>
<dbReference type="OrthoDB" id="263569at2"/>
<gene>
    <name evidence="2" type="ORF">CA12_42790</name>
</gene>
<keyword evidence="3" id="KW-1185">Reference proteome</keyword>
<dbReference type="KEGG" id="acaf:CA12_42790"/>
<feature type="compositionally biased region" description="Basic and acidic residues" evidence="1">
    <location>
        <begin position="132"/>
        <end position="148"/>
    </location>
</feature>
<reference evidence="2 3" key="1">
    <citation type="submission" date="2019-02" db="EMBL/GenBank/DDBJ databases">
        <title>Deep-cultivation of Planctomycetes and their phenomic and genomic characterization uncovers novel biology.</title>
        <authorList>
            <person name="Wiegand S."/>
            <person name="Jogler M."/>
            <person name="Boedeker C."/>
            <person name="Pinto D."/>
            <person name="Vollmers J."/>
            <person name="Rivas-Marin E."/>
            <person name="Kohn T."/>
            <person name="Peeters S.H."/>
            <person name="Heuer A."/>
            <person name="Rast P."/>
            <person name="Oberbeckmann S."/>
            <person name="Bunk B."/>
            <person name="Jeske O."/>
            <person name="Meyerdierks A."/>
            <person name="Storesund J.E."/>
            <person name="Kallscheuer N."/>
            <person name="Luecker S."/>
            <person name="Lage O.M."/>
            <person name="Pohl T."/>
            <person name="Merkel B.J."/>
            <person name="Hornburger P."/>
            <person name="Mueller R.-W."/>
            <person name="Bruemmer F."/>
            <person name="Labrenz M."/>
            <person name="Spormann A.M."/>
            <person name="Op den Camp H."/>
            <person name="Overmann J."/>
            <person name="Amann R."/>
            <person name="Jetten M.S.M."/>
            <person name="Mascher T."/>
            <person name="Medema M.H."/>
            <person name="Devos D.P."/>
            <person name="Kaster A.-K."/>
            <person name="Ovreas L."/>
            <person name="Rohde M."/>
            <person name="Galperin M.Y."/>
            <person name="Jogler C."/>
        </authorList>
    </citation>
    <scope>NUCLEOTIDE SEQUENCE [LARGE SCALE GENOMIC DNA]</scope>
    <source>
        <strain evidence="2 3">CA12</strain>
    </source>
</reference>
<evidence type="ECO:0008006" key="4">
    <source>
        <dbReference type="Google" id="ProtNLM"/>
    </source>
</evidence>
<feature type="region of interest" description="Disordered" evidence="1">
    <location>
        <begin position="125"/>
        <end position="153"/>
    </location>
</feature>
<protein>
    <recommendedName>
        <fullName evidence="4">DUF2617 domain-containing protein</fullName>
    </recommendedName>
</protein>
<dbReference type="AlphaFoldDB" id="A0A517PFJ7"/>
<dbReference type="RefSeq" id="WP_145361107.1">
    <property type="nucleotide sequence ID" value="NZ_CP036265.1"/>
</dbReference>
<proteinExistence type="predicted"/>
<name>A0A517PFJ7_9PLAN</name>
<evidence type="ECO:0000313" key="3">
    <source>
        <dbReference type="Proteomes" id="UP000318741"/>
    </source>
</evidence>
<evidence type="ECO:0000313" key="2">
    <source>
        <dbReference type="EMBL" id="QDT18139.1"/>
    </source>
</evidence>
<accession>A0A517PFJ7</accession>
<dbReference type="Proteomes" id="UP000318741">
    <property type="component" value="Chromosome"/>
</dbReference>